<dbReference type="OrthoDB" id="474851at2"/>
<dbReference type="NCBIfam" id="TIGR01901">
    <property type="entry name" value="adhes_NPXG"/>
    <property type="match status" value="1"/>
</dbReference>
<feature type="signal peptide" evidence="1">
    <location>
        <begin position="1"/>
        <end position="25"/>
    </location>
</feature>
<organism evidence="3 4">
    <name type="scientific">Calothrix parasitica NIES-267</name>
    <dbReference type="NCBI Taxonomy" id="1973488"/>
    <lineage>
        <taxon>Bacteria</taxon>
        <taxon>Bacillati</taxon>
        <taxon>Cyanobacteriota</taxon>
        <taxon>Cyanophyceae</taxon>
        <taxon>Nostocales</taxon>
        <taxon>Calotrichaceae</taxon>
        <taxon>Calothrix</taxon>
    </lineage>
</organism>
<dbReference type="Pfam" id="PF05860">
    <property type="entry name" value="TPS"/>
    <property type="match status" value="1"/>
</dbReference>
<dbReference type="InterPro" id="IPR008638">
    <property type="entry name" value="FhaB/CdiA-like_TPS"/>
</dbReference>
<sequence length="837" mass="87583">MYNHKPVLFSLSLTFICLPVASVQAQLLPDNTLGKENSVINSINSLEDRIDGGAIRGSNLFHSFKEFNIGNNRSVYFNNPTAIQNILTRVTGKNQSNILGKLGVLGNANLFLINPNGIIFGKDASLDINGSFVGSTASFIDFADGTEFSAVSPDKPLLTISTPIGLGLDNPGEIKVQGDGHKLSANRFGSPLKDNLTEGLEVAPGKTIALIGGNIILEGGSLKTNSGRIELGSVGSGKVNFTFTPQTMEFSYDKIETFQDIQLLKQSSLQSNSLSAISNIENPGYIQLRGKKIYIKDGSIIFNSNQINLTSKGIDINATESLEIIGSNIQESQFSSLQTQTLSEAVGGDIKIATGKLVIKDGGAISGYNFGSKLGPNIKIKASDSVENIGSSAQRNFSSLIMTNTFNSGNGGNVDISTNRFASLDGSTVSSSTFSSGNAGNLTIDARESVEVIGFDQTNLKESILTSLTFNSGKGGNLILNTKKLIVADSGRVDASTVNSGAAGSITINASEKVEIIGSVPISSNVSRITSSADIEDKSLQEVFGIPLVLTGESGEITMNTNQLNIADGAFLAVKNDGSGNAGKLQVNADSININNQGSISATTTSGGGGDIDLNTQILLLRRNSNISATAGAGDGGNINIDTKILTALENSDITANSEGSFGGQVTINAKGVLGTQFKEFLTPESDITATSGRGAEFNGVVDINTITINPKFGLPELPTGLTDSSNKIKAGCSANSGNNFTATGRGGNPGNPNQLFNLNNPIVNLIDFVSTSDDKLTSISSNSSTRNHNRTKTEIIEAKGWIVNPQGKIEFVAEIPEVSNYSGGVQTADCHLLSLN</sequence>
<dbReference type="SUPFAM" id="SSF51126">
    <property type="entry name" value="Pectin lyase-like"/>
    <property type="match status" value="2"/>
</dbReference>
<dbReference type="SMART" id="SM00912">
    <property type="entry name" value="Haemagg_act"/>
    <property type="match status" value="1"/>
</dbReference>
<protein>
    <submittedName>
        <fullName evidence="3">Filamentous hemagglutinin-like protein</fullName>
    </submittedName>
</protein>
<name>A0A1Z4LQ67_9CYAN</name>
<evidence type="ECO:0000313" key="3">
    <source>
        <dbReference type="EMBL" id="BAY83353.1"/>
    </source>
</evidence>
<evidence type="ECO:0000313" key="4">
    <source>
        <dbReference type="Proteomes" id="UP000218418"/>
    </source>
</evidence>
<dbReference type="InterPro" id="IPR011050">
    <property type="entry name" value="Pectin_lyase_fold/virulence"/>
</dbReference>
<proteinExistence type="predicted"/>
<evidence type="ECO:0000259" key="2">
    <source>
        <dbReference type="SMART" id="SM00912"/>
    </source>
</evidence>
<dbReference type="AlphaFoldDB" id="A0A1Z4LQ67"/>
<dbReference type="Gene3D" id="2.160.20.10">
    <property type="entry name" value="Single-stranded right-handed beta-helix, Pectin lyase-like"/>
    <property type="match status" value="2"/>
</dbReference>
<reference evidence="3 4" key="1">
    <citation type="submission" date="2017-06" db="EMBL/GenBank/DDBJ databases">
        <title>Genome sequencing of cyanobaciteial culture collection at National Institute for Environmental Studies (NIES).</title>
        <authorList>
            <person name="Hirose Y."/>
            <person name="Shimura Y."/>
            <person name="Fujisawa T."/>
            <person name="Nakamura Y."/>
            <person name="Kawachi M."/>
        </authorList>
    </citation>
    <scope>NUCLEOTIDE SEQUENCE [LARGE SCALE GENOMIC DNA]</scope>
    <source>
        <strain evidence="3 4">NIES-267</strain>
    </source>
</reference>
<evidence type="ECO:0000256" key="1">
    <source>
        <dbReference type="SAM" id="SignalP"/>
    </source>
</evidence>
<feature type="chain" id="PRO_5012464518" evidence="1">
    <location>
        <begin position="26"/>
        <end position="837"/>
    </location>
</feature>
<feature type="domain" description="Filamentous haemagglutinin FhaB/tRNA nuclease CdiA-like TPS" evidence="2">
    <location>
        <begin position="34"/>
        <end position="143"/>
    </location>
</feature>
<gene>
    <name evidence="3" type="ORF">NIES267_28400</name>
</gene>
<dbReference type="EMBL" id="AP018227">
    <property type="protein sequence ID" value="BAY83353.1"/>
    <property type="molecule type" value="Genomic_DNA"/>
</dbReference>
<keyword evidence="1" id="KW-0732">Signal</keyword>
<dbReference type="Proteomes" id="UP000218418">
    <property type="component" value="Chromosome"/>
</dbReference>
<accession>A0A1Z4LQ67</accession>
<keyword evidence="4" id="KW-1185">Reference proteome</keyword>
<dbReference type="InterPro" id="IPR012334">
    <property type="entry name" value="Pectin_lyas_fold"/>
</dbReference>